<evidence type="ECO:0008006" key="3">
    <source>
        <dbReference type="Google" id="ProtNLM"/>
    </source>
</evidence>
<name>A0A6A5VGU5_9PLEO</name>
<dbReference type="SUPFAM" id="SSF51735">
    <property type="entry name" value="NAD(P)-binding Rossmann-fold domains"/>
    <property type="match status" value="1"/>
</dbReference>
<dbReference type="PANTHER" id="PTHR14097">
    <property type="entry name" value="OXIDOREDUCTASE HTATIP2"/>
    <property type="match status" value="1"/>
</dbReference>
<accession>A0A6A5VGU5</accession>
<gene>
    <name evidence="1" type="ORF">BU23DRAFT_47896</name>
</gene>
<keyword evidence="2" id="KW-1185">Reference proteome</keyword>
<dbReference type="Proteomes" id="UP000800036">
    <property type="component" value="Unassembled WGS sequence"/>
</dbReference>
<dbReference type="PANTHER" id="PTHR14097:SF9">
    <property type="entry name" value="EPIMERASE, PUTATIVE (AFU_ORTHOLOGUE AFUA_8G07320)-RELATED"/>
    <property type="match status" value="1"/>
</dbReference>
<evidence type="ECO:0000313" key="1">
    <source>
        <dbReference type="EMBL" id="KAF1976414.1"/>
    </source>
</evidence>
<protein>
    <recommendedName>
        <fullName evidence="3">NAD(P)-binding domain-containing protein</fullName>
    </recommendedName>
</protein>
<organism evidence="1 2">
    <name type="scientific">Bimuria novae-zelandiae CBS 107.79</name>
    <dbReference type="NCBI Taxonomy" id="1447943"/>
    <lineage>
        <taxon>Eukaryota</taxon>
        <taxon>Fungi</taxon>
        <taxon>Dikarya</taxon>
        <taxon>Ascomycota</taxon>
        <taxon>Pezizomycotina</taxon>
        <taxon>Dothideomycetes</taxon>
        <taxon>Pleosporomycetidae</taxon>
        <taxon>Pleosporales</taxon>
        <taxon>Massarineae</taxon>
        <taxon>Didymosphaeriaceae</taxon>
        <taxon>Bimuria</taxon>
    </lineage>
</organism>
<proteinExistence type="predicted"/>
<dbReference type="AlphaFoldDB" id="A0A6A5VGU5"/>
<dbReference type="Gene3D" id="3.40.50.720">
    <property type="entry name" value="NAD(P)-binding Rossmann-like Domain"/>
    <property type="match status" value="1"/>
</dbReference>
<evidence type="ECO:0000313" key="2">
    <source>
        <dbReference type="Proteomes" id="UP000800036"/>
    </source>
</evidence>
<dbReference type="EMBL" id="ML976667">
    <property type="protein sequence ID" value="KAF1976414.1"/>
    <property type="molecule type" value="Genomic_DNA"/>
</dbReference>
<sequence>MKLIIVGATGLVGTELLRQSLLRTDITAVLAVTRRALSSPSPKFQNVIVKDYDQCGASAIEALKDADGCIWTIALTPSKAAAYPWPEVLRICQTSTLTFLRAISSARTTPPAHPFRFIYMSGTAAERDQTVTPSWKPQYSLMRGETENQVLAFAAEHGIEAAVAKPGFIKDNGWAKRAFSVGLGLMGVPSIGLRDVAGAMLERVVKGWESEPWQNGDMVEEAKRLEREGRAV</sequence>
<reference evidence="1" key="1">
    <citation type="journal article" date="2020" name="Stud. Mycol.">
        <title>101 Dothideomycetes genomes: a test case for predicting lifestyles and emergence of pathogens.</title>
        <authorList>
            <person name="Haridas S."/>
            <person name="Albert R."/>
            <person name="Binder M."/>
            <person name="Bloem J."/>
            <person name="Labutti K."/>
            <person name="Salamov A."/>
            <person name="Andreopoulos B."/>
            <person name="Baker S."/>
            <person name="Barry K."/>
            <person name="Bills G."/>
            <person name="Bluhm B."/>
            <person name="Cannon C."/>
            <person name="Castanera R."/>
            <person name="Culley D."/>
            <person name="Daum C."/>
            <person name="Ezra D."/>
            <person name="Gonzalez J."/>
            <person name="Henrissat B."/>
            <person name="Kuo A."/>
            <person name="Liang C."/>
            <person name="Lipzen A."/>
            <person name="Lutzoni F."/>
            <person name="Magnuson J."/>
            <person name="Mondo S."/>
            <person name="Nolan M."/>
            <person name="Ohm R."/>
            <person name="Pangilinan J."/>
            <person name="Park H.-J."/>
            <person name="Ramirez L."/>
            <person name="Alfaro M."/>
            <person name="Sun H."/>
            <person name="Tritt A."/>
            <person name="Yoshinaga Y."/>
            <person name="Zwiers L.-H."/>
            <person name="Turgeon B."/>
            <person name="Goodwin S."/>
            <person name="Spatafora J."/>
            <person name="Crous P."/>
            <person name="Grigoriev I."/>
        </authorList>
    </citation>
    <scope>NUCLEOTIDE SEQUENCE</scope>
    <source>
        <strain evidence="1">CBS 107.79</strain>
    </source>
</reference>
<dbReference type="InterPro" id="IPR036291">
    <property type="entry name" value="NAD(P)-bd_dom_sf"/>
</dbReference>
<dbReference type="OrthoDB" id="3535423at2759"/>